<keyword evidence="3" id="KW-0677">Repeat</keyword>
<dbReference type="PROSITE" id="PS50082">
    <property type="entry name" value="WD_REPEATS_2"/>
    <property type="match status" value="2"/>
</dbReference>
<evidence type="ECO:0000256" key="4">
    <source>
        <dbReference type="PROSITE-ProRule" id="PRU00221"/>
    </source>
</evidence>
<evidence type="ECO:0000313" key="6">
    <source>
        <dbReference type="EMBL" id="KAH6598537.1"/>
    </source>
</evidence>
<dbReference type="InterPro" id="IPR015943">
    <property type="entry name" value="WD40/YVTN_repeat-like_dom_sf"/>
</dbReference>
<reference evidence="6 7" key="1">
    <citation type="submission" date="2021-02" db="EMBL/GenBank/DDBJ databases">
        <title>Variation within the Batrachochytrium salamandrivorans European outbreak.</title>
        <authorList>
            <person name="Kelly M."/>
            <person name="Pasmans F."/>
            <person name="Shea T.P."/>
            <person name="Munoz J.F."/>
            <person name="Carranza S."/>
            <person name="Cuomo C.A."/>
            <person name="Martel A."/>
        </authorList>
    </citation>
    <scope>NUCLEOTIDE SEQUENCE [LARGE SCALE GENOMIC DNA]</scope>
    <source>
        <strain evidence="6 7">AMFP18/2</strain>
    </source>
</reference>
<evidence type="ECO:0000256" key="2">
    <source>
        <dbReference type="ARBA" id="ARBA00022574"/>
    </source>
</evidence>
<dbReference type="SUPFAM" id="SSF50978">
    <property type="entry name" value="WD40 repeat-like"/>
    <property type="match status" value="1"/>
</dbReference>
<proteinExistence type="predicted"/>
<evidence type="ECO:0008006" key="8">
    <source>
        <dbReference type="Google" id="ProtNLM"/>
    </source>
</evidence>
<keyword evidence="2 4" id="KW-0853">WD repeat</keyword>
<dbReference type="PANTHER" id="PTHR14091">
    <property type="entry name" value="PERIODIC TRYPTOPHAN PROTEIN 1"/>
    <property type="match status" value="1"/>
</dbReference>
<feature type="region of interest" description="Disordered" evidence="5">
    <location>
        <begin position="528"/>
        <end position="575"/>
    </location>
</feature>
<evidence type="ECO:0000256" key="3">
    <source>
        <dbReference type="ARBA" id="ARBA00022737"/>
    </source>
</evidence>
<gene>
    <name evidence="6" type="ORF">BASA50_003576</name>
</gene>
<dbReference type="PROSITE" id="PS50294">
    <property type="entry name" value="WD_REPEATS_REGION"/>
    <property type="match status" value="2"/>
</dbReference>
<name>A0ABQ8FHV0_9FUNG</name>
<evidence type="ECO:0000313" key="7">
    <source>
        <dbReference type="Proteomes" id="UP001648503"/>
    </source>
</evidence>
<feature type="compositionally biased region" description="Acidic residues" evidence="5">
    <location>
        <begin position="545"/>
        <end position="575"/>
    </location>
</feature>
<dbReference type="InterPro" id="IPR036322">
    <property type="entry name" value="WD40_repeat_dom_sf"/>
</dbReference>
<dbReference type="InterPro" id="IPR001680">
    <property type="entry name" value="WD40_rpt"/>
</dbReference>
<feature type="compositionally biased region" description="Acidic residues" evidence="5">
    <location>
        <begin position="69"/>
        <end position="79"/>
    </location>
</feature>
<evidence type="ECO:0000256" key="1">
    <source>
        <dbReference type="ARBA" id="ARBA00022553"/>
    </source>
</evidence>
<feature type="region of interest" description="Disordered" evidence="5">
    <location>
        <begin position="38"/>
        <end position="93"/>
    </location>
</feature>
<dbReference type="PROSITE" id="PS00678">
    <property type="entry name" value="WD_REPEATS_1"/>
    <property type="match status" value="1"/>
</dbReference>
<evidence type="ECO:0000256" key="5">
    <source>
        <dbReference type="SAM" id="MobiDB-lite"/>
    </source>
</evidence>
<dbReference type="InterPro" id="IPR044285">
    <property type="entry name" value="PWP1"/>
</dbReference>
<keyword evidence="1" id="KW-0597">Phosphoprotein</keyword>
<dbReference type="Proteomes" id="UP001648503">
    <property type="component" value="Unassembled WGS sequence"/>
</dbReference>
<dbReference type="SMART" id="SM00320">
    <property type="entry name" value="WD40"/>
    <property type="match status" value="5"/>
</dbReference>
<accession>A0ABQ8FHV0</accession>
<dbReference type="EMBL" id="JAFCIX010000102">
    <property type="protein sequence ID" value="KAH6598537.1"/>
    <property type="molecule type" value="Genomic_DNA"/>
</dbReference>
<dbReference type="InterPro" id="IPR020472">
    <property type="entry name" value="WD40_PAC1"/>
</dbReference>
<feature type="repeat" description="WD" evidence="4">
    <location>
        <begin position="431"/>
        <end position="473"/>
    </location>
</feature>
<dbReference type="InterPro" id="IPR019775">
    <property type="entry name" value="WD40_repeat_CS"/>
</dbReference>
<dbReference type="Gene3D" id="2.130.10.10">
    <property type="entry name" value="YVTN repeat-like/Quinoprotein amine dehydrogenase"/>
    <property type="match status" value="2"/>
</dbReference>
<sequence>MISSLAWVRKAAAQEIPGRVKLTDEEFARISAQMGDQLKLAKDDLEEMQGNADDQDDGEEGQGGNGTQEDSDVDMEAEVPETAGNGADSNELDIYNLNTYDDDEKEDSDGPDENGRVSLFSKVRGLAYYNSNKDDPFIELGGEEDDDEDEELEEMRISPTDNLIVAAKTEDDISHLEVYVYEEEEDNLYVHHDILLPSFPLCLEWLDFPVGRSSGQTTPGNYIAVGTFEPQVEIWNLDTIDSLFPDIILGAIPDSREGSIDNKKKKKKGGPLRIAKSANPERHVDAVMAISWNTVQRNLIATGSADATVKLWDMNRPSTAIASYNPHRNKVQAVRWNKVEPTVLLTGGYDKRVCAFDSRAPGTVASWKLTADVECLLWDPLHSERFLVSTEDGLVKAFDVRAGKTTTHTPGSGKKQSNTVESDNSETLFTLHAHDSAISAMDLSPLIDGLLVTGSSDKHVKVWSIKNDQPACIVSRDVDAGKVFSANFSPDSPYTLSLAGSKGRVVVWNLEDNSSVRRAFPIRQNGQALETMPKTPRKELVAMESDNEPEDDDEKDDMPINEEDFEEDGEDEDHV</sequence>
<feature type="repeat" description="WD" evidence="4">
    <location>
        <begin position="280"/>
        <end position="322"/>
    </location>
</feature>
<organism evidence="6 7">
    <name type="scientific">Batrachochytrium salamandrivorans</name>
    <dbReference type="NCBI Taxonomy" id="1357716"/>
    <lineage>
        <taxon>Eukaryota</taxon>
        <taxon>Fungi</taxon>
        <taxon>Fungi incertae sedis</taxon>
        <taxon>Chytridiomycota</taxon>
        <taxon>Chytridiomycota incertae sedis</taxon>
        <taxon>Chytridiomycetes</taxon>
        <taxon>Rhizophydiales</taxon>
        <taxon>Rhizophydiales incertae sedis</taxon>
        <taxon>Batrachochytrium</taxon>
    </lineage>
</organism>
<protein>
    <recommendedName>
        <fullName evidence="8">Anaphase-promoting complex subunit 4 WD40 domain-containing protein</fullName>
    </recommendedName>
</protein>
<dbReference type="PANTHER" id="PTHR14091:SF0">
    <property type="entry name" value="PERIODIC TRYPTOPHAN PROTEIN 1 HOMOLOG"/>
    <property type="match status" value="1"/>
</dbReference>
<dbReference type="Pfam" id="PF00400">
    <property type="entry name" value="WD40"/>
    <property type="match status" value="2"/>
</dbReference>
<comment type="caution">
    <text evidence="6">The sequence shown here is derived from an EMBL/GenBank/DDBJ whole genome shotgun (WGS) entry which is preliminary data.</text>
</comment>
<dbReference type="PRINTS" id="PR00320">
    <property type="entry name" value="GPROTEINBRPT"/>
</dbReference>
<keyword evidence="7" id="KW-1185">Reference proteome</keyword>